<proteinExistence type="predicted"/>
<evidence type="ECO:0000313" key="3">
    <source>
        <dbReference type="Proteomes" id="UP000184396"/>
    </source>
</evidence>
<dbReference type="RefSeq" id="WP_019387734.1">
    <property type="nucleotide sequence ID" value="NZ_ALIH01000007.1"/>
</dbReference>
<dbReference type="EMBL" id="FQYK01000005">
    <property type="protein sequence ID" value="SHI93160.1"/>
    <property type="molecule type" value="Genomic_DNA"/>
</dbReference>
<sequence>MIAVAVLFIVLGILIKYGKMYFLIAGYNTMKKEDKEKYDIEGIATVFRNVMFGMALLIIAGYFVAKWAELPNINNYALWMAMLIGIPYLLIVSNSKRFKRNKDNS</sequence>
<gene>
    <name evidence="2" type="ORF">SAMN05216261_2217</name>
</gene>
<dbReference type="AlphaFoldDB" id="A0A1M6F654"/>
<name>A0A1M6F654_9FLAO</name>
<keyword evidence="3" id="KW-1185">Reference proteome</keyword>
<reference evidence="2 3" key="1">
    <citation type="submission" date="2016-11" db="EMBL/GenBank/DDBJ databases">
        <authorList>
            <person name="Jaros S."/>
            <person name="Januszkiewicz K."/>
            <person name="Wedrychowicz H."/>
        </authorList>
    </citation>
    <scope>NUCLEOTIDE SEQUENCE [LARGE SCALE GENOMIC DNA]</scope>
    <source>
        <strain evidence="2 3">CGMCC 1.12213</strain>
    </source>
</reference>
<feature type="transmembrane region" description="Helical" evidence="1">
    <location>
        <begin position="46"/>
        <end position="64"/>
    </location>
</feature>
<feature type="transmembrane region" description="Helical" evidence="1">
    <location>
        <begin position="6"/>
        <end position="25"/>
    </location>
</feature>
<feature type="transmembrane region" description="Helical" evidence="1">
    <location>
        <begin position="76"/>
        <end position="92"/>
    </location>
</feature>
<evidence type="ECO:0000256" key="1">
    <source>
        <dbReference type="SAM" id="Phobius"/>
    </source>
</evidence>
<evidence type="ECO:0000313" key="2">
    <source>
        <dbReference type="EMBL" id="SHI93160.1"/>
    </source>
</evidence>
<dbReference type="InterPro" id="IPR017259">
    <property type="entry name" value="UCP037672"/>
</dbReference>
<dbReference type="OrthoDB" id="836288at2"/>
<keyword evidence="1" id="KW-0812">Transmembrane</keyword>
<accession>A0A1M6F654</accession>
<dbReference type="Proteomes" id="UP000184396">
    <property type="component" value="Unassembled WGS sequence"/>
</dbReference>
<dbReference type="Pfam" id="PF12650">
    <property type="entry name" value="DUF3784"/>
    <property type="match status" value="1"/>
</dbReference>
<keyword evidence="1" id="KW-0472">Membrane</keyword>
<protein>
    <recommendedName>
        <fullName evidence="4">DUF3784 domain-containing protein</fullName>
    </recommendedName>
</protein>
<organism evidence="2 3">
    <name type="scientific">Algibacter luteus</name>
    <dbReference type="NCBI Taxonomy" id="1178825"/>
    <lineage>
        <taxon>Bacteria</taxon>
        <taxon>Pseudomonadati</taxon>
        <taxon>Bacteroidota</taxon>
        <taxon>Flavobacteriia</taxon>
        <taxon>Flavobacteriales</taxon>
        <taxon>Flavobacteriaceae</taxon>
        <taxon>Algibacter</taxon>
    </lineage>
</organism>
<keyword evidence="1" id="KW-1133">Transmembrane helix</keyword>
<dbReference type="eggNOG" id="ENOG5032T66">
    <property type="taxonomic scope" value="Bacteria"/>
</dbReference>
<evidence type="ECO:0008006" key="4">
    <source>
        <dbReference type="Google" id="ProtNLM"/>
    </source>
</evidence>
<dbReference type="STRING" id="1178825.SAMN05216261_2217"/>